<dbReference type="InterPro" id="IPR006311">
    <property type="entry name" value="TAT_signal"/>
</dbReference>
<evidence type="ECO:0000313" key="2">
    <source>
        <dbReference type="Proteomes" id="UP000198518"/>
    </source>
</evidence>
<dbReference type="STRING" id="355548.SAMN04487945_2090"/>
<accession>A0A1I0PYL5</accession>
<gene>
    <name evidence="1" type="ORF">SAMN04487945_2090</name>
</gene>
<organism evidence="1 2">
    <name type="scientific">Halobacterium jilantaiense</name>
    <dbReference type="NCBI Taxonomy" id="355548"/>
    <lineage>
        <taxon>Archaea</taxon>
        <taxon>Methanobacteriati</taxon>
        <taxon>Methanobacteriota</taxon>
        <taxon>Stenosarchaea group</taxon>
        <taxon>Halobacteria</taxon>
        <taxon>Halobacteriales</taxon>
        <taxon>Halobacteriaceae</taxon>
        <taxon>Halobacterium</taxon>
    </lineage>
</organism>
<dbReference type="Proteomes" id="UP000198518">
    <property type="component" value="Unassembled WGS sequence"/>
</dbReference>
<evidence type="ECO:0000313" key="1">
    <source>
        <dbReference type="EMBL" id="SEW19556.1"/>
    </source>
</evidence>
<dbReference type="EMBL" id="FOJA01000001">
    <property type="protein sequence ID" value="SEW19556.1"/>
    <property type="molecule type" value="Genomic_DNA"/>
</dbReference>
<name>A0A1I0PYL5_9EURY</name>
<keyword evidence="2" id="KW-1185">Reference proteome</keyword>
<sequence length="153" mass="16046">MVSRRRVLQTGGAALLSCVAGCSALPGSESSTEIGEVQVVNHVTEPTTVQVLVRDSGDPVYWSAKRVTAAENDQEVGGASFEGPAGESGQYTLHAKTTAQSSDEWTTADLSSEDAACSTYMVVIGSHVSDSGLDEVSIMVSHDNSYCEQEAEN</sequence>
<dbReference type="PROSITE" id="PS51318">
    <property type="entry name" value="TAT"/>
    <property type="match status" value="1"/>
</dbReference>
<reference evidence="1 2" key="1">
    <citation type="submission" date="2016-10" db="EMBL/GenBank/DDBJ databases">
        <authorList>
            <person name="de Groot N.N."/>
        </authorList>
    </citation>
    <scope>NUCLEOTIDE SEQUENCE [LARGE SCALE GENOMIC DNA]</scope>
    <source>
        <strain evidence="1 2">CGMCC 1.5337</strain>
    </source>
</reference>
<dbReference type="AlphaFoldDB" id="A0A1I0PYL5"/>
<dbReference type="PROSITE" id="PS51257">
    <property type="entry name" value="PROKAR_LIPOPROTEIN"/>
    <property type="match status" value="1"/>
</dbReference>
<protein>
    <submittedName>
        <fullName evidence="1">Uncharacterized protein</fullName>
    </submittedName>
</protein>
<proteinExistence type="predicted"/>